<keyword evidence="1" id="KW-0812">Transmembrane</keyword>
<dbReference type="Proteomes" id="UP001596504">
    <property type="component" value="Unassembled WGS sequence"/>
</dbReference>
<feature type="transmembrane region" description="Helical" evidence="1">
    <location>
        <begin position="70"/>
        <end position="90"/>
    </location>
</feature>
<evidence type="ECO:0000256" key="1">
    <source>
        <dbReference type="SAM" id="Phobius"/>
    </source>
</evidence>
<dbReference type="RefSeq" id="WP_380671572.1">
    <property type="nucleotide sequence ID" value="NZ_JBHTCJ010000013.1"/>
</dbReference>
<feature type="transmembrane region" description="Helical" evidence="1">
    <location>
        <begin position="30"/>
        <end position="50"/>
    </location>
</feature>
<evidence type="ECO:0000313" key="3">
    <source>
        <dbReference type="Proteomes" id="UP001596504"/>
    </source>
</evidence>
<feature type="transmembrane region" description="Helical" evidence="1">
    <location>
        <begin position="130"/>
        <end position="151"/>
    </location>
</feature>
<reference evidence="3" key="1">
    <citation type="journal article" date="2019" name="Int. J. Syst. Evol. Microbiol.">
        <title>The Global Catalogue of Microorganisms (GCM) 10K type strain sequencing project: providing services to taxonomists for standard genome sequencing and annotation.</title>
        <authorList>
            <consortium name="The Broad Institute Genomics Platform"/>
            <consortium name="The Broad Institute Genome Sequencing Center for Infectious Disease"/>
            <person name="Wu L."/>
            <person name="Ma J."/>
        </authorList>
    </citation>
    <scope>NUCLEOTIDE SEQUENCE [LARGE SCALE GENOMIC DNA]</scope>
    <source>
        <strain evidence="3">WLHS5</strain>
    </source>
</reference>
<sequence>MLSESDDAARSGRTKPKILITSRIDPGPKALVIAIVLLVLVVSALLPWTSDSAGWEVLTGQSDPSEDVGLLPRLFAINCTIIGLACGALALMTRLWLLAFVSGVAGVVVAFEGMVAIWSRNTGGHAGPGIGLSLAVICMVVLAVQWLRVLWTRED</sequence>
<organism evidence="2 3">
    <name type="scientific">Saccharopolyspora griseoalba</name>
    <dbReference type="NCBI Taxonomy" id="1431848"/>
    <lineage>
        <taxon>Bacteria</taxon>
        <taxon>Bacillati</taxon>
        <taxon>Actinomycetota</taxon>
        <taxon>Actinomycetes</taxon>
        <taxon>Pseudonocardiales</taxon>
        <taxon>Pseudonocardiaceae</taxon>
        <taxon>Saccharopolyspora</taxon>
    </lineage>
</organism>
<evidence type="ECO:0000313" key="2">
    <source>
        <dbReference type="EMBL" id="MFC7344057.1"/>
    </source>
</evidence>
<name>A0ABW2LSB4_9PSEU</name>
<comment type="caution">
    <text evidence="2">The sequence shown here is derived from an EMBL/GenBank/DDBJ whole genome shotgun (WGS) entry which is preliminary data.</text>
</comment>
<proteinExistence type="predicted"/>
<keyword evidence="1" id="KW-0472">Membrane</keyword>
<evidence type="ECO:0008006" key="4">
    <source>
        <dbReference type="Google" id="ProtNLM"/>
    </source>
</evidence>
<keyword evidence="3" id="KW-1185">Reference proteome</keyword>
<dbReference type="EMBL" id="JBHTCJ010000013">
    <property type="protein sequence ID" value="MFC7344057.1"/>
    <property type="molecule type" value="Genomic_DNA"/>
</dbReference>
<keyword evidence="1" id="KW-1133">Transmembrane helix</keyword>
<accession>A0ABW2LSB4</accession>
<gene>
    <name evidence="2" type="ORF">ACFQRI_21840</name>
</gene>
<protein>
    <recommendedName>
        <fullName evidence="4">Transmembrane protein</fullName>
    </recommendedName>
</protein>
<feature type="transmembrane region" description="Helical" evidence="1">
    <location>
        <begin position="97"/>
        <end position="118"/>
    </location>
</feature>